<evidence type="ECO:0000313" key="2">
    <source>
        <dbReference type="EMBL" id="QSZ67510.1"/>
    </source>
</evidence>
<sequence>MDLEFNDVESSRLYEITVLYQKYKYLALYAEELRSESFIPPINEIKDAYDHFMRIFAVKCGLKHENSEYIDSNLDATFRHIYRAVYDLLDYIRIYQKDIISNKLSDFSITTIHDVFPEYYQQIKPEIEKSLNNIPLYKASKDIGSPDIQAIDAYINLISEIKDYISVIDSKIPSMIEYEQKQNIEKRNNHIGQIIITLSVGLLCAAITYYLL</sequence>
<protein>
    <submittedName>
        <fullName evidence="2">Uncharacterized protein</fullName>
    </submittedName>
</protein>
<evidence type="ECO:0000313" key="3">
    <source>
        <dbReference type="Proteomes" id="UP001042704"/>
    </source>
</evidence>
<feature type="transmembrane region" description="Helical" evidence="1">
    <location>
        <begin position="191"/>
        <end position="211"/>
    </location>
</feature>
<keyword evidence="3" id="KW-1185">Reference proteome</keyword>
<keyword evidence="1" id="KW-0812">Transmembrane</keyword>
<gene>
    <name evidence="2" type="ORF">RJ40_08330</name>
</gene>
<dbReference type="EMBL" id="CP036172">
    <property type="protein sequence ID" value="QSZ67510.1"/>
    <property type="molecule type" value="Genomic_DNA"/>
</dbReference>
<dbReference type="GeneID" id="76424365"/>
<dbReference type="RefSeq" id="WP_265580407.1">
    <property type="nucleotide sequence ID" value="NZ_CP036172.1"/>
</dbReference>
<dbReference type="AlphaFoldDB" id="A0A8A3S766"/>
<dbReference type="Proteomes" id="UP001042704">
    <property type="component" value="Chromosome"/>
</dbReference>
<organism evidence="2 3">
    <name type="scientific">Methanofollis aquaemaris</name>
    <dbReference type="NCBI Taxonomy" id="126734"/>
    <lineage>
        <taxon>Archaea</taxon>
        <taxon>Methanobacteriati</taxon>
        <taxon>Methanobacteriota</taxon>
        <taxon>Stenosarchaea group</taxon>
        <taxon>Methanomicrobia</taxon>
        <taxon>Methanomicrobiales</taxon>
        <taxon>Methanomicrobiaceae</taxon>
        <taxon>Methanofollis</taxon>
    </lineage>
</organism>
<name>A0A8A3S766_9EURY</name>
<reference evidence="2" key="1">
    <citation type="journal article" date="2001" name="Int. J. Syst. Evol. Microbiol.">
        <title>Methanofollis aquaemaris sp. nov., a methanogen isolated from an aquaculture fish pond.</title>
        <authorList>
            <person name="Lai M.C."/>
            <person name="Chen S.C."/>
        </authorList>
    </citation>
    <scope>NUCLEOTIDE SEQUENCE</scope>
    <source>
        <strain evidence="2">N2F9704</strain>
    </source>
</reference>
<accession>A0A8A3S766</accession>
<reference evidence="2" key="2">
    <citation type="submission" date="2019-02" db="EMBL/GenBank/DDBJ databases">
        <authorList>
            <person name="Chen S.-C."/>
            <person name="Chien H.-H."/>
            <person name="Lai M.-C."/>
        </authorList>
    </citation>
    <scope>NUCLEOTIDE SEQUENCE</scope>
    <source>
        <strain evidence="2">N2F9704</strain>
    </source>
</reference>
<dbReference type="KEGG" id="maqe:RJ40_08330"/>
<proteinExistence type="predicted"/>
<keyword evidence="1" id="KW-1133">Transmembrane helix</keyword>
<keyword evidence="1" id="KW-0472">Membrane</keyword>
<evidence type="ECO:0000256" key="1">
    <source>
        <dbReference type="SAM" id="Phobius"/>
    </source>
</evidence>